<dbReference type="InterPro" id="IPR036942">
    <property type="entry name" value="Beta-barrel_TonB_sf"/>
</dbReference>
<evidence type="ECO:0000256" key="4">
    <source>
        <dbReference type="SAM" id="SignalP"/>
    </source>
</evidence>
<dbReference type="SUPFAM" id="SSF56935">
    <property type="entry name" value="Porins"/>
    <property type="match status" value="1"/>
</dbReference>
<accession>A0A1G5XGP4</accession>
<keyword evidence="3" id="KW-0998">Cell outer membrane</keyword>
<evidence type="ECO:0000313" key="7">
    <source>
        <dbReference type="Proteomes" id="UP000198756"/>
    </source>
</evidence>
<organism evidence="6 7">
    <name type="scientific">Algoriphagus alkaliphilus</name>
    <dbReference type="NCBI Taxonomy" id="279824"/>
    <lineage>
        <taxon>Bacteria</taxon>
        <taxon>Pseudomonadati</taxon>
        <taxon>Bacteroidota</taxon>
        <taxon>Cytophagia</taxon>
        <taxon>Cytophagales</taxon>
        <taxon>Cyclobacteriaceae</taxon>
        <taxon>Algoriphagus</taxon>
    </lineage>
</organism>
<evidence type="ECO:0000256" key="3">
    <source>
        <dbReference type="ARBA" id="ARBA00023237"/>
    </source>
</evidence>
<proteinExistence type="predicted"/>
<dbReference type="Pfam" id="PF25183">
    <property type="entry name" value="OMP_b-brl_4"/>
    <property type="match status" value="2"/>
</dbReference>
<dbReference type="InterPro" id="IPR008969">
    <property type="entry name" value="CarboxyPept-like_regulatory"/>
</dbReference>
<dbReference type="Gene3D" id="2.60.40.1120">
    <property type="entry name" value="Carboxypeptidase-like, regulatory domain"/>
    <property type="match status" value="1"/>
</dbReference>
<feature type="chain" id="PRO_5011437506" evidence="4">
    <location>
        <begin position="26"/>
        <end position="1051"/>
    </location>
</feature>
<keyword evidence="6" id="KW-0645">Protease</keyword>
<keyword evidence="2" id="KW-0472">Membrane</keyword>
<sequence>MVSKQPLPYFLAFTLLFLSNFSLWAQETTGKLQGFVLDNDKTPIPGALIRVENRSNGSRFIVFSQNDGYYEFNQLPPAETYQLTVQYIGFLDFSETAVKVNLGKTTTVTILLNPEDLQLDEVLITAGVDFIENPKKGNETSIDGTALSKIPSLNRSIQDATRLIPESNLNSFGGANYRFNNLSIDGLATNDVFGFQEPSSGAAGSTASGTPGGLAGTQPIGFGAIEELSVKIAPFDVSYGNFSGASINVVTKSGTNDFVGSLYGFGRNELLQGKFAGGEQQEKAAFKDAQFGMSLGGPIIKNKLFYFLNVERSYRNAPLLNAPGSLSSNIPLALVTAISDTLQSRYGYDPGAYQKTAIERASTKYFLRFDFNLSERHKLTLRNNLVQGYADNLEWSQNFFNFGNQGFRHNTFTNSFLAELKSNLGPNLSNKFTIGNTHVNDNRTYAGDVFPHLEITYNTANTIFAGTYREAAIYGLKLNTTQISDNLTLYKDRHILTFGGNAELSSIQFNFLTAYNGRWQYSSEEAFFNDQPSRVRGVYNVQNNAFDFNKNILSADYGVLLLAFYAQDEFRVNQKLNIQSGVRVDMQNHIGKFPLNPDLNVNPEFAGFENDINTKPQLNPRVSFDYRWKENVLFRGGTGLFTSRMPFLWYAYVHYNSGITYNNIDYRPAGPLPITRDLSELAALQPKLTEINLVDNGFQLPRDWKTNFAADIRLKNGFELTLEATYAKVMSGLLFQSINRKDSVGNFSGADNRSYFLSGGKSIQINPNFTNVFLLTNTNQGWRYNLTAGLSKKTKTYQGYIGYTFGESKDISSTVRSSHAANFEWNQAINGNNPGLAYSNFDLRHKIISTQFLNFGLGKNQFMTIGLVYNGRAGSPFTFVYEGDLNRDGSAKNDLIYIPEKQEDIKFRPIRNSNGQIRVSESEQWQQLDAYLNSNSYLKANRGSYAERNAARTPWNHQVDLRLSSNRVFGDNGNQLNLTLDVFNFGNLLNRNWGKQHFVPNVQNSGFGLIDFVGIEGERPVFQFKNPEGTPWLIDPIESRWQMQLGLAYTF</sequence>
<evidence type="ECO:0000256" key="2">
    <source>
        <dbReference type="ARBA" id="ARBA00023136"/>
    </source>
</evidence>
<keyword evidence="6" id="KW-0121">Carboxypeptidase</keyword>
<dbReference type="STRING" id="279824.SAMN03080617_01736"/>
<dbReference type="RefSeq" id="WP_092729557.1">
    <property type="nucleotide sequence ID" value="NZ_FMXE01000010.1"/>
</dbReference>
<evidence type="ECO:0000256" key="1">
    <source>
        <dbReference type="ARBA" id="ARBA00004442"/>
    </source>
</evidence>
<evidence type="ECO:0000313" key="6">
    <source>
        <dbReference type="EMBL" id="SDA69154.1"/>
    </source>
</evidence>
<dbReference type="GO" id="GO:0004180">
    <property type="term" value="F:carboxypeptidase activity"/>
    <property type="evidence" value="ECO:0007669"/>
    <property type="project" value="UniProtKB-KW"/>
</dbReference>
<dbReference type="GO" id="GO:0009279">
    <property type="term" value="C:cell outer membrane"/>
    <property type="evidence" value="ECO:0007669"/>
    <property type="project" value="UniProtKB-SubCell"/>
</dbReference>
<name>A0A1G5XGP4_9BACT</name>
<dbReference type="SUPFAM" id="SSF49464">
    <property type="entry name" value="Carboxypeptidase regulatory domain-like"/>
    <property type="match status" value="1"/>
</dbReference>
<reference evidence="7" key="1">
    <citation type="submission" date="2016-10" db="EMBL/GenBank/DDBJ databases">
        <authorList>
            <person name="Varghese N."/>
            <person name="Submissions S."/>
        </authorList>
    </citation>
    <scope>NUCLEOTIDE SEQUENCE [LARGE SCALE GENOMIC DNA]</scope>
    <source>
        <strain evidence="7">DSM 22703</strain>
    </source>
</reference>
<feature type="domain" description="TonB-dependent transporter Oar-like beta-barrel" evidence="5">
    <location>
        <begin position="352"/>
        <end position="1010"/>
    </location>
</feature>
<keyword evidence="7" id="KW-1185">Reference proteome</keyword>
<dbReference type="AlphaFoldDB" id="A0A1G5XGP4"/>
<keyword evidence="6" id="KW-0378">Hydrolase</keyword>
<dbReference type="Pfam" id="PF13620">
    <property type="entry name" value="CarboxypepD_reg"/>
    <property type="match status" value="1"/>
</dbReference>
<comment type="subcellular location">
    <subcellularLocation>
        <location evidence="1">Cell outer membrane</location>
    </subcellularLocation>
</comment>
<dbReference type="InterPro" id="IPR057601">
    <property type="entry name" value="Oar-like_b-barrel"/>
</dbReference>
<gene>
    <name evidence="6" type="ORF">SAMN03080617_01736</name>
</gene>
<evidence type="ECO:0000259" key="5">
    <source>
        <dbReference type="Pfam" id="PF25183"/>
    </source>
</evidence>
<protein>
    <submittedName>
        <fullName evidence="6">Carboxypeptidase regulatory-like domain-containing protein</fullName>
    </submittedName>
</protein>
<dbReference type="Gene3D" id="2.40.170.20">
    <property type="entry name" value="TonB-dependent receptor, beta-barrel domain"/>
    <property type="match status" value="1"/>
</dbReference>
<dbReference type="OrthoDB" id="9768147at2"/>
<feature type="signal peptide" evidence="4">
    <location>
        <begin position="1"/>
        <end position="25"/>
    </location>
</feature>
<feature type="domain" description="TonB-dependent transporter Oar-like beta-barrel" evidence="5">
    <location>
        <begin position="250"/>
        <end position="314"/>
    </location>
</feature>
<dbReference type="Proteomes" id="UP000198756">
    <property type="component" value="Unassembled WGS sequence"/>
</dbReference>
<keyword evidence="4" id="KW-0732">Signal</keyword>
<dbReference type="EMBL" id="FMXE01000010">
    <property type="protein sequence ID" value="SDA69154.1"/>
    <property type="molecule type" value="Genomic_DNA"/>
</dbReference>